<protein>
    <submittedName>
        <fullName evidence="3">Uncharacterized protein</fullName>
    </submittedName>
</protein>
<sequence>MAPQPVAKNPDGMSGLNHLLSSISSIFKSKPPSFRTSGEGIDGMKPKDLVTPSLPVPPIITSEEPTGLETSPWSKVPDLQKTDDYDELMSNPWGDKLKRSIQYPARLIMGMDRASIDTPVQQLWTGEYHLSYTQELSLVMLGSLITVFMVAAMIWAIVMVKIKRKPRYRIELGRE</sequence>
<keyword evidence="2" id="KW-1133">Transmembrane helix</keyword>
<comment type="caution">
    <text evidence="3">The sequence shown here is derived from an EMBL/GenBank/DDBJ whole genome shotgun (WGS) entry which is preliminary data.</text>
</comment>
<proteinExistence type="predicted"/>
<dbReference type="AlphaFoldDB" id="A0A2T6ZSC5"/>
<gene>
    <name evidence="3" type="ORF">B9Z19DRAFT_1126836</name>
</gene>
<evidence type="ECO:0000256" key="2">
    <source>
        <dbReference type="SAM" id="Phobius"/>
    </source>
</evidence>
<dbReference type="OrthoDB" id="5429256at2759"/>
<dbReference type="EMBL" id="NESQ01000120">
    <property type="protein sequence ID" value="PUU78400.1"/>
    <property type="molecule type" value="Genomic_DNA"/>
</dbReference>
<dbReference type="Proteomes" id="UP000244722">
    <property type="component" value="Unassembled WGS sequence"/>
</dbReference>
<evidence type="ECO:0000256" key="1">
    <source>
        <dbReference type="SAM" id="MobiDB-lite"/>
    </source>
</evidence>
<accession>A0A2T6ZSC5</accession>
<reference evidence="3 4" key="1">
    <citation type="submission" date="2017-04" db="EMBL/GenBank/DDBJ databases">
        <title>Draft genome sequence of Tuber borchii Vittad., a whitish edible truffle.</title>
        <authorList>
            <consortium name="DOE Joint Genome Institute"/>
            <person name="Murat C."/>
            <person name="Kuo A."/>
            <person name="Barry K.W."/>
            <person name="Clum A."/>
            <person name="Dockter R.B."/>
            <person name="Fauchery L."/>
            <person name="Iotti M."/>
            <person name="Kohler A."/>
            <person name="Labutti K."/>
            <person name="Lindquist E.A."/>
            <person name="Lipzen A."/>
            <person name="Ohm R.A."/>
            <person name="Wang M."/>
            <person name="Grigoriev I.V."/>
            <person name="Zambonelli A."/>
            <person name="Martin F.M."/>
        </authorList>
    </citation>
    <scope>NUCLEOTIDE SEQUENCE [LARGE SCALE GENOMIC DNA]</scope>
    <source>
        <strain evidence="3 4">Tbo3840</strain>
    </source>
</reference>
<feature type="region of interest" description="Disordered" evidence="1">
    <location>
        <begin position="28"/>
        <end position="81"/>
    </location>
</feature>
<keyword evidence="2" id="KW-0812">Transmembrane</keyword>
<name>A0A2T6ZSC5_TUBBO</name>
<evidence type="ECO:0000313" key="4">
    <source>
        <dbReference type="Proteomes" id="UP000244722"/>
    </source>
</evidence>
<keyword evidence="2" id="KW-0472">Membrane</keyword>
<feature type="transmembrane region" description="Helical" evidence="2">
    <location>
        <begin position="138"/>
        <end position="160"/>
    </location>
</feature>
<organism evidence="3 4">
    <name type="scientific">Tuber borchii</name>
    <name type="common">White truffle</name>
    <dbReference type="NCBI Taxonomy" id="42251"/>
    <lineage>
        <taxon>Eukaryota</taxon>
        <taxon>Fungi</taxon>
        <taxon>Dikarya</taxon>
        <taxon>Ascomycota</taxon>
        <taxon>Pezizomycotina</taxon>
        <taxon>Pezizomycetes</taxon>
        <taxon>Pezizales</taxon>
        <taxon>Tuberaceae</taxon>
        <taxon>Tuber</taxon>
    </lineage>
</organism>
<keyword evidence="4" id="KW-1185">Reference proteome</keyword>
<evidence type="ECO:0000313" key="3">
    <source>
        <dbReference type="EMBL" id="PUU78400.1"/>
    </source>
</evidence>